<evidence type="ECO:0000256" key="1">
    <source>
        <dbReference type="ARBA" id="ARBA00022679"/>
    </source>
</evidence>
<dbReference type="EMBL" id="JAXARY010000003">
    <property type="protein sequence ID" value="MDX8126641.1"/>
    <property type="molecule type" value="Genomic_DNA"/>
</dbReference>
<keyword evidence="6" id="KW-1185">Reference proteome</keyword>
<dbReference type="PROSITE" id="PS51186">
    <property type="entry name" value="GNAT"/>
    <property type="match status" value="1"/>
</dbReference>
<dbReference type="Pfam" id="PF13302">
    <property type="entry name" value="Acetyltransf_3"/>
    <property type="match status" value="1"/>
</dbReference>
<dbReference type="Proteomes" id="UP001284537">
    <property type="component" value="Unassembled WGS sequence"/>
</dbReference>
<dbReference type="RefSeq" id="WP_319960767.1">
    <property type="nucleotide sequence ID" value="NZ_JAXARY010000003.1"/>
</dbReference>
<evidence type="ECO:0000259" key="4">
    <source>
        <dbReference type="PROSITE" id="PS51186"/>
    </source>
</evidence>
<organism evidence="5 6">
    <name type="scientific">Methylomonas defluvii</name>
    <dbReference type="NCBI Taxonomy" id="3045149"/>
    <lineage>
        <taxon>Bacteria</taxon>
        <taxon>Pseudomonadati</taxon>
        <taxon>Pseudomonadota</taxon>
        <taxon>Gammaproteobacteria</taxon>
        <taxon>Methylococcales</taxon>
        <taxon>Methylococcaceae</taxon>
        <taxon>Methylomonas</taxon>
    </lineage>
</organism>
<dbReference type="Gene3D" id="3.40.630.30">
    <property type="match status" value="1"/>
</dbReference>
<feature type="domain" description="N-acetyltransferase" evidence="4">
    <location>
        <begin position="3"/>
        <end position="169"/>
    </location>
</feature>
<evidence type="ECO:0000313" key="5">
    <source>
        <dbReference type="EMBL" id="MDX8126641.1"/>
    </source>
</evidence>
<evidence type="ECO:0000313" key="6">
    <source>
        <dbReference type="Proteomes" id="UP001284537"/>
    </source>
</evidence>
<gene>
    <name evidence="5" type="ORF">QLH52_05060</name>
</gene>
<dbReference type="EC" id="2.-.-.-" evidence="5"/>
<protein>
    <submittedName>
        <fullName evidence="5">GNAT family protein</fullName>
        <ecNumber evidence="5">2.-.-.-</ecNumber>
    </submittedName>
</protein>
<name>A0ABU4UBV7_9GAMM</name>
<dbReference type="InterPro" id="IPR051531">
    <property type="entry name" value="N-acetyltransferase"/>
</dbReference>
<dbReference type="GO" id="GO:0016740">
    <property type="term" value="F:transferase activity"/>
    <property type="evidence" value="ECO:0007669"/>
    <property type="project" value="UniProtKB-KW"/>
</dbReference>
<keyword evidence="2" id="KW-0012">Acyltransferase</keyword>
<comment type="similarity">
    <text evidence="3">Belongs to the acetyltransferase family. RimJ subfamily.</text>
</comment>
<reference evidence="5 6" key="1">
    <citation type="submission" date="2023-11" db="EMBL/GenBank/DDBJ databases">
        <authorList>
            <person name="Ouyang M.-Y."/>
        </authorList>
    </citation>
    <scope>NUCLEOTIDE SEQUENCE [LARGE SCALE GENOMIC DNA]</scope>
    <source>
        <strain evidence="5 6">OY6</strain>
    </source>
</reference>
<dbReference type="InterPro" id="IPR016181">
    <property type="entry name" value="Acyl_CoA_acyltransferase"/>
</dbReference>
<evidence type="ECO:0000256" key="2">
    <source>
        <dbReference type="ARBA" id="ARBA00023315"/>
    </source>
</evidence>
<dbReference type="InterPro" id="IPR000182">
    <property type="entry name" value="GNAT_dom"/>
</dbReference>
<dbReference type="PANTHER" id="PTHR43792:SF8">
    <property type="entry name" value="[RIBOSOMAL PROTEIN US5]-ALANINE N-ACETYLTRANSFERASE"/>
    <property type="match status" value="1"/>
</dbReference>
<dbReference type="SUPFAM" id="SSF55729">
    <property type="entry name" value="Acyl-CoA N-acyltransferases (Nat)"/>
    <property type="match status" value="1"/>
</dbReference>
<dbReference type="PANTHER" id="PTHR43792">
    <property type="entry name" value="GNAT FAMILY, PUTATIVE (AFU_ORTHOLOGUE AFUA_3G00765)-RELATED-RELATED"/>
    <property type="match status" value="1"/>
</dbReference>
<sequence length="170" mass="19177">MPITIRPVSAQDADDFVSAANRSRRLHHPWATAPCDEATFTRYLARFDNLNHFGFVVVLKGTGELVGAINLTNVVYGVFRSGYLSYFAFTGYEGRGHMKRGLSLVVQYAFRKLRLHRLEANIQPGNLSSIALVRSCGFSKEGYSPAYLKIGGRWRDHERWALVRVRTNPA</sequence>
<keyword evidence="1 5" id="KW-0808">Transferase</keyword>
<proteinExistence type="inferred from homology"/>
<comment type="caution">
    <text evidence="5">The sequence shown here is derived from an EMBL/GenBank/DDBJ whole genome shotgun (WGS) entry which is preliminary data.</text>
</comment>
<evidence type="ECO:0000256" key="3">
    <source>
        <dbReference type="ARBA" id="ARBA00038502"/>
    </source>
</evidence>
<accession>A0ABU4UBV7</accession>